<dbReference type="EMBL" id="JRRC01482074">
    <property type="protein sequence ID" value="KHG07792.1"/>
    <property type="molecule type" value="Genomic_DNA"/>
</dbReference>
<organism evidence="1 2">
    <name type="scientific">Gossypium arboreum</name>
    <name type="common">Tree cotton</name>
    <name type="synonym">Gossypium nanking</name>
    <dbReference type="NCBI Taxonomy" id="29729"/>
    <lineage>
        <taxon>Eukaryota</taxon>
        <taxon>Viridiplantae</taxon>
        <taxon>Streptophyta</taxon>
        <taxon>Embryophyta</taxon>
        <taxon>Tracheophyta</taxon>
        <taxon>Spermatophyta</taxon>
        <taxon>Magnoliopsida</taxon>
        <taxon>eudicotyledons</taxon>
        <taxon>Gunneridae</taxon>
        <taxon>Pentapetalae</taxon>
        <taxon>rosids</taxon>
        <taxon>malvids</taxon>
        <taxon>Malvales</taxon>
        <taxon>Malvaceae</taxon>
        <taxon>Malvoideae</taxon>
        <taxon>Gossypium</taxon>
    </lineage>
</organism>
<evidence type="ECO:0000313" key="2">
    <source>
        <dbReference type="Proteomes" id="UP000032142"/>
    </source>
</evidence>
<comment type="caution">
    <text evidence="1">The sequence shown here is derived from an EMBL/GenBank/DDBJ whole genome shotgun (WGS) entry which is preliminary data.</text>
</comment>
<accession>A0A0B0N578</accession>
<name>A0A0B0N578_GOSAR</name>
<proteinExistence type="predicted"/>
<protein>
    <submittedName>
        <fullName evidence="1">Uncharacterized protein</fullName>
    </submittedName>
</protein>
<sequence>MAIHARMPGRVLGRVKPVGYTDFTTRPSPTPVCDAV</sequence>
<gene>
    <name evidence="1" type="ORF">F383_34783</name>
</gene>
<dbReference type="Proteomes" id="UP000032142">
    <property type="component" value="Unassembled WGS sequence"/>
</dbReference>
<keyword evidence="2" id="KW-1185">Reference proteome</keyword>
<dbReference type="AlphaFoldDB" id="A0A0B0N578"/>
<evidence type="ECO:0000313" key="1">
    <source>
        <dbReference type="EMBL" id="KHG07792.1"/>
    </source>
</evidence>
<reference evidence="2" key="1">
    <citation type="submission" date="2014-09" db="EMBL/GenBank/DDBJ databases">
        <authorList>
            <person name="Mudge J."/>
            <person name="Ramaraj T."/>
            <person name="Lindquist I.E."/>
            <person name="Bharti A.K."/>
            <person name="Sundararajan A."/>
            <person name="Cameron C.T."/>
            <person name="Woodward J.E."/>
            <person name="May G.D."/>
            <person name="Brubaker C."/>
            <person name="Broadhvest J."/>
            <person name="Wilkins T.A."/>
        </authorList>
    </citation>
    <scope>NUCLEOTIDE SEQUENCE</scope>
    <source>
        <strain evidence="2">cv. AKA8401</strain>
    </source>
</reference>